<name>K1R5I0_MAGGI</name>
<keyword evidence="4" id="KW-1185">Reference proteome</keyword>
<sequence>MVEFIYFLCLLGVTSRIFALPLSSANTGEENGISADVVDVEVPGQFLMNYENLLNSDEDLSYPILPLPRNPPQWLMTLIHQTEIKSSEFSNRQKRAYPDYSNPRLQAILRAFYSTYGYDNMNLRYGRSVRSVKSLVPIQHRIFHNSFLKQMKADTHSRGRIQRSIYRRPEIQKMLRMFYSRGKFFGNHGLRYG</sequence>
<dbReference type="HOGENOM" id="CLU_1410078_0_0_1"/>
<evidence type="ECO:0000256" key="1">
    <source>
        <dbReference type="SAM" id="SignalP"/>
    </source>
</evidence>
<feature type="chain" id="PRO_5042455720" evidence="1">
    <location>
        <begin position="20"/>
        <end position="193"/>
    </location>
</feature>
<dbReference type="EnsemblMetazoa" id="G5225.15">
    <property type="protein sequence ID" value="G5225.15:cds"/>
    <property type="gene ID" value="G5225"/>
</dbReference>
<dbReference type="Proteomes" id="UP000005408">
    <property type="component" value="Unassembled WGS sequence"/>
</dbReference>
<evidence type="ECO:0000313" key="2">
    <source>
        <dbReference type="EMBL" id="EKC29191.1"/>
    </source>
</evidence>
<organism evidence="2">
    <name type="scientific">Magallana gigas</name>
    <name type="common">Pacific oyster</name>
    <name type="synonym">Crassostrea gigas</name>
    <dbReference type="NCBI Taxonomy" id="29159"/>
    <lineage>
        <taxon>Eukaryota</taxon>
        <taxon>Metazoa</taxon>
        <taxon>Spiralia</taxon>
        <taxon>Lophotrochozoa</taxon>
        <taxon>Mollusca</taxon>
        <taxon>Bivalvia</taxon>
        <taxon>Autobranchia</taxon>
        <taxon>Pteriomorphia</taxon>
        <taxon>Ostreida</taxon>
        <taxon>Ostreoidea</taxon>
        <taxon>Ostreidae</taxon>
        <taxon>Magallana</taxon>
    </lineage>
</organism>
<dbReference type="AlphaFoldDB" id="K1R5I0"/>
<feature type="signal peptide" evidence="1">
    <location>
        <begin position="1"/>
        <end position="19"/>
    </location>
</feature>
<dbReference type="EnsemblMetazoa" id="G5225.1">
    <property type="protein sequence ID" value="G5225.1:cds"/>
    <property type="gene ID" value="G5225"/>
</dbReference>
<reference evidence="3" key="2">
    <citation type="submission" date="2022-08" db="UniProtKB">
        <authorList>
            <consortium name="EnsemblMetazoa"/>
        </authorList>
    </citation>
    <scope>IDENTIFICATION</scope>
    <source>
        <strain evidence="3">05x7-T-G4-1.051#20</strain>
    </source>
</reference>
<evidence type="ECO:0000313" key="3">
    <source>
        <dbReference type="EnsemblMetazoa" id="G5225.12:cds"/>
    </source>
</evidence>
<dbReference type="EMBL" id="JH818194">
    <property type="protein sequence ID" value="EKC29191.1"/>
    <property type="molecule type" value="Genomic_DNA"/>
</dbReference>
<accession>K1R5I0</accession>
<dbReference type="EnsemblMetazoa" id="G5225.12">
    <property type="protein sequence ID" value="G5225.12:cds"/>
    <property type="gene ID" value="G5225"/>
</dbReference>
<evidence type="ECO:0000313" key="4">
    <source>
        <dbReference type="Proteomes" id="UP000005408"/>
    </source>
</evidence>
<dbReference type="EnsemblMetazoa" id="G5225.13">
    <property type="protein sequence ID" value="G5225.13:cds"/>
    <property type="gene ID" value="G5225"/>
</dbReference>
<reference evidence="2" key="1">
    <citation type="journal article" date="2012" name="Nature">
        <title>The oyster genome reveals stress adaptation and complexity of shell formation.</title>
        <authorList>
            <person name="Zhang G."/>
            <person name="Fang X."/>
            <person name="Guo X."/>
            <person name="Li L."/>
            <person name="Luo R."/>
            <person name="Xu F."/>
            <person name="Yang P."/>
            <person name="Zhang L."/>
            <person name="Wang X."/>
            <person name="Qi H."/>
            <person name="Xiong Z."/>
            <person name="Que H."/>
            <person name="Xie Y."/>
            <person name="Holland P.W."/>
            <person name="Paps J."/>
            <person name="Zhu Y."/>
            <person name="Wu F."/>
            <person name="Chen Y."/>
            <person name="Wang J."/>
            <person name="Peng C."/>
            <person name="Meng J."/>
            <person name="Yang L."/>
            <person name="Liu J."/>
            <person name="Wen B."/>
            <person name="Zhang N."/>
            <person name="Huang Z."/>
            <person name="Zhu Q."/>
            <person name="Feng Y."/>
            <person name="Mount A."/>
            <person name="Hedgecock D."/>
            <person name="Xu Z."/>
            <person name="Liu Y."/>
            <person name="Domazet-Loso T."/>
            <person name="Du Y."/>
            <person name="Sun X."/>
            <person name="Zhang S."/>
            <person name="Liu B."/>
            <person name="Cheng P."/>
            <person name="Jiang X."/>
            <person name="Li J."/>
            <person name="Fan D."/>
            <person name="Wang W."/>
            <person name="Fu W."/>
            <person name="Wang T."/>
            <person name="Wang B."/>
            <person name="Zhang J."/>
            <person name="Peng Z."/>
            <person name="Li Y."/>
            <person name="Li N."/>
            <person name="Wang J."/>
            <person name="Chen M."/>
            <person name="He Y."/>
            <person name="Tan F."/>
            <person name="Song X."/>
            <person name="Zheng Q."/>
            <person name="Huang R."/>
            <person name="Yang H."/>
            <person name="Du X."/>
            <person name="Chen L."/>
            <person name="Yang M."/>
            <person name="Gaffney P.M."/>
            <person name="Wang S."/>
            <person name="Luo L."/>
            <person name="She Z."/>
            <person name="Ming Y."/>
            <person name="Huang W."/>
            <person name="Zhang S."/>
            <person name="Huang B."/>
            <person name="Zhang Y."/>
            <person name="Qu T."/>
            <person name="Ni P."/>
            <person name="Miao G."/>
            <person name="Wang J."/>
            <person name="Wang Q."/>
            <person name="Steinberg C.E."/>
            <person name="Wang H."/>
            <person name="Li N."/>
            <person name="Qian L."/>
            <person name="Zhang G."/>
            <person name="Li Y."/>
            <person name="Yang H."/>
            <person name="Liu X."/>
            <person name="Wang J."/>
            <person name="Yin Y."/>
            <person name="Wang J."/>
        </authorList>
    </citation>
    <scope>NUCLEOTIDE SEQUENCE [LARGE SCALE GENOMIC DNA]</scope>
    <source>
        <strain evidence="2">05x7-T-G4-1.051#20</strain>
    </source>
</reference>
<keyword evidence="1" id="KW-0732">Signal</keyword>
<proteinExistence type="predicted"/>
<protein>
    <submittedName>
        <fullName evidence="2 3">Uncharacterized protein</fullName>
    </submittedName>
</protein>
<gene>
    <name evidence="2" type="ORF">CGI_10010001</name>
</gene>